<evidence type="ECO:0000259" key="1">
    <source>
        <dbReference type="SMART" id="SM00065"/>
    </source>
</evidence>
<dbReference type="Gene3D" id="3.30.450.40">
    <property type="match status" value="1"/>
</dbReference>
<feature type="domain" description="GAF" evidence="1">
    <location>
        <begin position="26"/>
        <end position="167"/>
    </location>
</feature>
<protein>
    <submittedName>
        <fullName evidence="2">GAF domain-containing protein</fullName>
    </submittedName>
</protein>
<evidence type="ECO:0000313" key="2">
    <source>
        <dbReference type="EMBL" id="QPG06073.1"/>
    </source>
</evidence>
<dbReference type="SUPFAM" id="SSF55781">
    <property type="entry name" value="GAF domain-like"/>
    <property type="match status" value="1"/>
</dbReference>
<proteinExistence type="predicted"/>
<accession>A0A7S9DXZ9</accession>
<dbReference type="Proteomes" id="UP000595095">
    <property type="component" value="Chromosome"/>
</dbReference>
<keyword evidence="3" id="KW-1185">Reference proteome</keyword>
<evidence type="ECO:0000313" key="3">
    <source>
        <dbReference type="Proteomes" id="UP000595095"/>
    </source>
</evidence>
<organism evidence="2 3">
    <name type="scientific">Salinimonas marina</name>
    <dbReference type="NCBI Taxonomy" id="2785918"/>
    <lineage>
        <taxon>Bacteria</taxon>
        <taxon>Pseudomonadati</taxon>
        <taxon>Pseudomonadota</taxon>
        <taxon>Gammaproteobacteria</taxon>
        <taxon>Alteromonadales</taxon>
        <taxon>Alteromonadaceae</taxon>
        <taxon>Alteromonas/Salinimonas group</taxon>
        <taxon>Salinimonas</taxon>
    </lineage>
</organism>
<gene>
    <name evidence="2" type="ORF">IT774_02220</name>
</gene>
<dbReference type="SMART" id="SM00065">
    <property type="entry name" value="GAF"/>
    <property type="match status" value="1"/>
</dbReference>
<name>A0A7S9DXZ9_9ALTE</name>
<dbReference type="KEGG" id="smaa:IT774_02220"/>
<reference evidence="2 3" key="1">
    <citation type="submission" date="2020-11" db="EMBL/GenBank/DDBJ databases">
        <title>Complete genome sequence for Salinimonas sp. strain G2-b.</title>
        <authorList>
            <person name="Park S.-J."/>
        </authorList>
    </citation>
    <scope>NUCLEOTIDE SEQUENCE [LARGE SCALE GENOMIC DNA]</scope>
    <source>
        <strain evidence="2 3">G2-b</strain>
    </source>
</reference>
<dbReference type="AlphaFoldDB" id="A0A7S9DXZ9"/>
<dbReference type="InterPro" id="IPR003018">
    <property type="entry name" value="GAF"/>
</dbReference>
<dbReference type="RefSeq" id="WP_195811150.1">
    <property type="nucleotide sequence ID" value="NZ_CP064795.1"/>
</dbReference>
<sequence>MATIPRLPHEAERLKALYDLNILDTPPEERFDAITQKAQQEFGCKTVLISLIAENKQWFKSRQGLDKRETPRNISFCTYAIAEEEYLVVPDALADFRFKNNKLVRGEPYIRSYAGMILYSNDGYELGTFCLLHDEVRDYTAAEIDRLKHYARIVEQELMLSPEYGSR</sequence>
<dbReference type="EMBL" id="CP064795">
    <property type="protein sequence ID" value="QPG06073.1"/>
    <property type="molecule type" value="Genomic_DNA"/>
</dbReference>
<dbReference type="PANTHER" id="PTHR43102">
    <property type="entry name" value="SLR1143 PROTEIN"/>
    <property type="match status" value="1"/>
</dbReference>
<dbReference type="PANTHER" id="PTHR43102:SF2">
    <property type="entry name" value="GAF DOMAIN-CONTAINING PROTEIN"/>
    <property type="match status" value="1"/>
</dbReference>
<dbReference type="Pfam" id="PF01590">
    <property type="entry name" value="GAF"/>
    <property type="match status" value="1"/>
</dbReference>
<dbReference type="InterPro" id="IPR029016">
    <property type="entry name" value="GAF-like_dom_sf"/>
</dbReference>